<reference evidence="1 3" key="1">
    <citation type="journal article" date="2012" name="Nature">
        <title>Algal genomes reveal evolutionary mosaicism and the fate of nucleomorphs.</title>
        <authorList>
            <consortium name="DOE Joint Genome Institute"/>
            <person name="Curtis B.A."/>
            <person name="Tanifuji G."/>
            <person name="Burki F."/>
            <person name="Gruber A."/>
            <person name="Irimia M."/>
            <person name="Maruyama S."/>
            <person name="Arias M.C."/>
            <person name="Ball S.G."/>
            <person name="Gile G.H."/>
            <person name="Hirakawa Y."/>
            <person name="Hopkins J.F."/>
            <person name="Kuo A."/>
            <person name="Rensing S.A."/>
            <person name="Schmutz J."/>
            <person name="Symeonidi A."/>
            <person name="Elias M."/>
            <person name="Eveleigh R.J."/>
            <person name="Herman E.K."/>
            <person name="Klute M.J."/>
            <person name="Nakayama T."/>
            <person name="Obornik M."/>
            <person name="Reyes-Prieto A."/>
            <person name="Armbrust E.V."/>
            <person name="Aves S.J."/>
            <person name="Beiko R.G."/>
            <person name="Coutinho P."/>
            <person name="Dacks J.B."/>
            <person name="Durnford D.G."/>
            <person name="Fast N.M."/>
            <person name="Green B.R."/>
            <person name="Grisdale C.J."/>
            <person name="Hempel F."/>
            <person name="Henrissat B."/>
            <person name="Hoppner M.P."/>
            <person name="Ishida K."/>
            <person name="Kim E."/>
            <person name="Koreny L."/>
            <person name="Kroth P.G."/>
            <person name="Liu Y."/>
            <person name="Malik S.B."/>
            <person name="Maier U.G."/>
            <person name="McRose D."/>
            <person name="Mock T."/>
            <person name="Neilson J.A."/>
            <person name="Onodera N.T."/>
            <person name="Poole A.M."/>
            <person name="Pritham E.J."/>
            <person name="Richards T.A."/>
            <person name="Rocap G."/>
            <person name="Roy S.W."/>
            <person name="Sarai C."/>
            <person name="Schaack S."/>
            <person name="Shirato S."/>
            <person name="Slamovits C.H."/>
            <person name="Spencer D.F."/>
            <person name="Suzuki S."/>
            <person name="Worden A.Z."/>
            <person name="Zauner S."/>
            <person name="Barry K."/>
            <person name="Bell C."/>
            <person name="Bharti A.K."/>
            <person name="Crow J.A."/>
            <person name="Grimwood J."/>
            <person name="Kramer R."/>
            <person name="Lindquist E."/>
            <person name="Lucas S."/>
            <person name="Salamov A."/>
            <person name="McFadden G.I."/>
            <person name="Lane C.E."/>
            <person name="Keeling P.J."/>
            <person name="Gray M.W."/>
            <person name="Grigoriev I.V."/>
            <person name="Archibald J.M."/>
        </authorList>
    </citation>
    <scope>NUCLEOTIDE SEQUENCE</scope>
    <source>
        <strain evidence="1 3">CCMP2712</strain>
    </source>
</reference>
<evidence type="ECO:0000313" key="1">
    <source>
        <dbReference type="EMBL" id="EKX39716.1"/>
    </source>
</evidence>
<dbReference type="GeneID" id="17296487"/>
<proteinExistence type="predicted"/>
<protein>
    <submittedName>
        <fullName evidence="1 2">Uncharacterized protein</fullName>
    </submittedName>
</protein>
<dbReference type="Proteomes" id="UP000011087">
    <property type="component" value="Unassembled WGS sequence"/>
</dbReference>
<dbReference type="EnsemblProtists" id="EKX39716">
    <property type="protein sequence ID" value="EKX39716"/>
    <property type="gene ID" value="GUITHDRAFT_114211"/>
</dbReference>
<reference evidence="2" key="3">
    <citation type="submission" date="2016-03" db="UniProtKB">
        <authorList>
            <consortium name="EnsemblProtists"/>
        </authorList>
    </citation>
    <scope>IDENTIFICATION</scope>
</reference>
<dbReference type="AlphaFoldDB" id="L1ITX1"/>
<dbReference type="EMBL" id="JH993037">
    <property type="protein sequence ID" value="EKX39716.1"/>
    <property type="molecule type" value="Genomic_DNA"/>
</dbReference>
<keyword evidence="3" id="KW-1185">Reference proteome</keyword>
<dbReference type="PaxDb" id="55529-EKX39716"/>
<name>L1ITX1_GUITC</name>
<organism evidence="1">
    <name type="scientific">Guillardia theta (strain CCMP2712)</name>
    <name type="common">Cryptophyte</name>
    <dbReference type="NCBI Taxonomy" id="905079"/>
    <lineage>
        <taxon>Eukaryota</taxon>
        <taxon>Cryptophyceae</taxon>
        <taxon>Pyrenomonadales</taxon>
        <taxon>Geminigeraceae</taxon>
        <taxon>Guillardia</taxon>
    </lineage>
</organism>
<sequence>MPKILSGETCLTELPRSGPWEHRIVFPRASLRVSRGRTEHGDAWRVGFTKEQCRTITMSQSDWESWHQRHTANSKKISSGQNWRVPFQKIVGHTYLPIGSMENSLKNFRNSTYELRSNGGAANDYLEKHTGHVPTP</sequence>
<evidence type="ECO:0000313" key="2">
    <source>
        <dbReference type="EnsemblProtists" id="EKX39716"/>
    </source>
</evidence>
<reference evidence="3" key="2">
    <citation type="submission" date="2012-11" db="EMBL/GenBank/DDBJ databases">
        <authorList>
            <person name="Kuo A."/>
            <person name="Curtis B.A."/>
            <person name="Tanifuji G."/>
            <person name="Burki F."/>
            <person name="Gruber A."/>
            <person name="Irimia M."/>
            <person name="Maruyama S."/>
            <person name="Arias M.C."/>
            <person name="Ball S.G."/>
            <person name="Gile G.H."/>
            <person name="Hirakawa Y."/>
            <person name="Hopkins J.F."/>
            <person name="Rensing S.A."/>
            <person name="Schmutz J."/>
            <person name="Symeonidi A."/>
            <person name="Elias M."/>
            <person name="Eveleigh R.J."/>
            <person name="Herman E.K."/>
            <person name="Klute M.J."/>
            <person name="Nakayama T."/>
            <person name="Obornik M."/>
            <person name="Reyes-Prieto A."/>
            <person name="Armbrust E.V."/>
            <person name="Aves S.J."/>
            <person name="Beiko R.G."/>
            <person name="Coutinho P."/>
            <person name="Dacks J.B."/>
            <person name="Durnford D.G."/>
            <person name="Fast N.M."/>
            <person name="Green B.R."/>
            <person name="Grisdale C."/>
            <person name="Hempe F."/>
            <person name="Henrissat B."/>
            <person name="Hoppner M.P."/>
            <person name="Ishida K.-I."/>
            <person name="Kim E."/>
            <person name="Koreny L."/>
            <person name="Kroth P.G."/>
            <person name="Liu Y."/>
            <person name="Malik S.-B."/>
            <person name="Maier U.G."/>
            <person name="McRose D."/>
            <person name="Mock T."/>
            <person name="Neilson J.A."/>
            <person name="Onodera N.T."/>
            <person name="Poole A.M."/>
            <person name="Pritham E.J."/>
            <person name="Richards T.A."/>
            <person name="Rocap G."/>
            <person name="Roy S.W."/>
            <person name="Sarai C."/>
            <person name="Schaack S."/>
            <person name="Shirato S."/>
            <person name="Slamovits C.H."/>
            <person name="Spencer D.F."/>
            <person name="Suzuki S."/>
            <person name="Worden A.Z."/>
            <person name="Zauner S."/>
            <person name="Barry K."/>
            <person name="Bell C."/>
            <person name="Bharti A.K."/>
            <person name="Crow J.A."/>
            <person name="Grimwood J."/>
            <person name="Kramer R."/>
            <person name="Lindquist E."/>
            <person name="Lucas S."/>
            <person name="Salamov A."/>
            <person name="McFadden G.I."/>
            <person name="Lane C.E."/>
            <person name="Keeling P.J."/>
            <person name="Gray M.W."/>
            <person name="Grigoriev I.V."/>
            <person name="Archibald J.M."/>
        </authorList>
    </citation>
    <scope>NUCLEOTIDE SEQUENCE</scope>
    <source>
        <strain evidence="3">CCMP2712</strain>
    </source>
</reference>
<dbReference type="RefSeq" id="XP_005826696.1">
    <property type="nucleotide sequence ID" value="XM_005826639.1"/>
</dbReference>
<gene>
    <name evidence="1" type="ORF">GUITHDRAFT_114211</name>
</gene>
<evidence type="ECO:0000313" key="3">
    <source>
        <dbReference type="Proteomes" id="UP000011087"/>
    </source>
</evidence>
<dbReference type="KEGG" id="gtt:GUITHDRAFT_114211"/>
<accession>L1ITX1</accession>
<dbReference type="HOGENOM" id="CLU_1879379_0_0_1"/>